<reference evidence="1" key="2">
    <citation type="submission" date="2020-09" db="EMBL/GenBank/DDBJ databases">
        <authorList>
            <person name="Sun Q."/>
            <person name="Zhou Y."/>
        </authorList>
    </citation>
    <scope>NUCLEOTIDE SEQUENCE</scope>
    <source>
        <strain evidence="1">CGMCC 1.15958</strain>
    </source>
</reference>
<dbReference type="PROSITE" id="PS51257">
    <property type="entry name" value="PROKAR_LIPOPROTEIN"/>
    <property type="match status" value="1"/>
</dbReference>
<reference evidence="1" key="1">
    <citation type="journal article" date="2014" name="Int. J. Syst. Evol. Microbiol.">
        <title>Complete genome sequence of Corynebacterium casei LMG S-19264T (=DSM 44701T), isolated from a smear-ripened cheese.</title>
        <authorList>
            <consortium name="US DOE Joint Genome Institute (JGI-PGF)"/>
            <person name="Walter F."/>
            <person name="Albersmeier A."/>
            <person name="Kalinowski J."/>
            <person name="Ruckert C."/>
        </authorList>
    </citation>
    <scope>NUCLEOTIDE SEQUENCE</scope>
    <source>
        <strain evidence="1">CGMCC 1.15958</strain>
    </source>
</reference>
<name>A0A917DU16_9BACT</name>
<evidence type="ECO:0008006" key="3">
    <source>
        <dbReference type="Google" id="ProtNLM"/>
    </source>
</evidence>
<gene>
    <name evidence="1" type="ORF">GCM10011514_38830</name>
</gene>
<dbReference type="EMBL" id="BMKK01000009">
    <property type="protein sequence ID" value="GGD70987.1"/>
    <property type="molecule type" value="Genomic_DNA"/>
</dbReference>
<evidence type="ECO:0000313" key="2">
    <source>
        <dbReference type="Proteomes" id="UP000609064"/>
    </source>
</evidence>
<sequence>MFLTKPKYLFLLSFFFIFIVLLSCNDKEITLLKNKPVIETKKLCYLKDADHGHGVIYNLGYNTNNQLITFDGFPDFNKINYENSLPKKVYSSFDESYFITYEYDVKGNPTLINFLGKDSRDKPFEFKSKVYTNSKKQIERIDLTMPVFDNILVTTFEYDANNNIKKMYLVENGKNKLLLENLSFDDKKSPYLNTPLNNLMMYFTIFSATIGGENTTYFQNKNNATSTKIYNDSGDMTYTYKYEYTAEGYASKVKVVKKQNGKEESHDETYTYTCK</sequence>
<dbReference type="AlphaFoldDB" id="A0A917DU16"/>
<proteinExistence type="predicted"/>
<accession>A0A917DU16</accession>
<dbReference type="Proteomes" id="UP000609064">
    <property type="component" value="Unassembled WGS sequence"/>
</dbReference>
<organism evidence="1 2">
    <name type="scientific">Emticicia aquatilis</name>
    <dbReference type="NCBI Taxonomy" id="1537369"/>
    <lineage>
        <taxon>Bacteria</taxon>
        <taxon>Pseudomonadati</taxon>
        <taxon>Bacteroidota</taxon>
        <taxon>Cytophagia</taxon>
        <taxon>Cytophagales</taxon>
        <taxon>Leadbetterellaceae</taxon>
        <taxon>Emticicia</taxon>
    </lineage>
</organism>
<protein>
    <recommendedName>
        <fullName evidence="3">DUF4595 domain-containing protein</fullName>
    </recommendedName>
</protein>
<keyword evidence="2" id="KW-1185">Reference proteome</keyword>
<comment type="caution">
    <text evidence="1">The sequence shown here is derived from an EMBL/GenBank/DDBJ whole genome shotgun (WGS) entry which is preliminary data.</text>
</comment>
<evidence type="ECO:0000313" key="1">
    <source>
        <dbReference type="EMBL" id="GGD70987.1"/>
    </source>
</evidence>